<comment type="subcellular location">
    <subcellularLocation>
        <location evidence="1">Cell membrane</location>
        <topology evidence="1">Multi-pass membrane protein</topology>
    </subcellularLocation>
</comment>
<keyword evidence="6" id="KW-0406">Ion transport</keyword>
<dbReference type="GO" id="GO:0005886">
    <property type="term" value="C:plasma membrane"/>
    <property type="evidence" value="ECO:0007669"/>
    <property type="project" value="UniProtKB-SubCell"/>
</dbReference>
<dbReference type="EMBL" id="AGNL01043948">
    <property type="protein sequence ID" value="EJK50347.1"/>
    <property type="molecule type" value="Genomic_DNA"/>
</dbReference>
<evidence type="ECO:0000313" key="11">
    <source>
        <dbReference type="Proteomes" id="UP000266841"/>
    </source>
</evidence>
<gene>
    <name evidence="10" type="ORF">THAOC_30698</name>
</gene>
<keyword evidence="5 9" id="KW-1133">Transmembrane helix</keyword>
<organism evidence="10 11">
    <name type="scientific">Thalassiosira oceanica</name>
    <name type="common">Marine diatom</name>
    <dbReference type="NCBI Taxonomy" id="159749"/>
    <lineage>
        <taxon>Eukaryota</taxon>
        <taxon>Sar</taxon>
        <taxon>Stramenopiles</taxon>
        <taxon>Ochrophyta</taxon>
        <taxon>Bacillariophyta</taxon>
        <taxon>Coscinodiscophyceae</taxon>
        <taxon>Thalassiosirophycidae</taxon>
        <taxon>Thalassiosirales</taxon>
        <taxon>Thalassiosiraceae</taxon>
        <taxon>Thalassiosira</taxon>
    </lineage>
</organism>
<evidence type="ECO:0000256" key="9">
    <source>
        <dbReference type="SAM" id="Phobius"/>
    </source>
</evidence>
<accession>K0RUK3</accession>
<dbReference type="PANTHER" id="PTHR33281:SF19">
    <property type="entry name" value="VOLTAGE-DEPENDENT ANION CHANNEL-FORMING PROTEIN YNEE"/>
    <property type="match status" value="1"/>
</dbReference>
<feature type="region of interest" description="Disordered" evidence="8">
    <location>
        <begin position="331"/>
        <end position="375"/>
    </location>
</feature>
<evidence type="ECO:0000256" key="3">
    <source>
        <dbReference type="ARBA" id="ARBA00022475"/>
    </source>
</evidence>
<name>K0RUK3_THAOC</name>
<dbReference type="PANTHER" id="PTHR33281">
    <property type="entry name" value="UPF0187 PROTEIN YNEE"/>
    <property type="match status" value="1"/>
</dbReference>
<dbReference type="OrthoDB" id="205859at2759"/>
<keyword evidence="11" id="KW-1185">Reference proteome</keyword>
<protein>
    <recommendedName>
        <fullName evidence="12">Bestrophin homolog</fullName>
    </recommendedName>
</protein>
<evidence type="ECO:0000256" key="2">
    <source>
        <dbReference type="ARBA" id="ARBA00022448"/>
    </source>
</evidence>
<keyword evidence="3" id="KW-1003">Cell membrane</keyword>
<evidence type="ECO:0000256" key="1">
    <source>
        <dbReference type="ARBA" id="ARBA00004651"/>
    </source>
</evidence>
<reference evidence="10 11" key="1">
    <citation type="journal article" date="2012" name="Genome Biol.">
        <title>Genome and low-iron response of an oceanic diatom adapted to chronic iron limitation.</title>
        <authorList>
            <person name="Lommer M."/>
            <person name="Specht M."/>
            <person name="Roy A.S."/>
            <person name="Kraemer L."/>
            <person name="Andreson R."/>
            <person name="Gutowska M.A."/>
            <person name="Wolf J."/>
            <person name="Bergner S.V."/>
            <person name="Schilhabel M.B."/>
            <person name="Klostermeier U.C."/>
            <person name="Beiko R.G."/>
            <person name="Rosenstiel P."/>
            <person name="Hippler M."/>
            <person name="Laroche J."/>
        </authorList>
    </citation>
    <scope>NUCLEOTIDE SEQUENCE [LARGE SCALE GENOMIC DNA]</scope>
    <source>
        <strain evidence="10 11">CCMP1005</strain>
    </source>
</reference>
<evidence type="ECO:0000256" key="5">
    <source>
        <dbReference type="ARBA" id="ARBA00022989"/>
    </source>
</evidence>
<keyword evidence="2" id="KW-0813">Transport</keyword>
<feature type="transmembrane region" description="Helical" evidence="9">
    <location>
        <begin position="82"/>
        <end position="103"/>
    </location>
</feature>
<evidence type="ECO:0000256" key="7">
    <source>
        <dbReference type="ARBA" id="ARBA00023136"/>
    </source>
</evidence>
<evidence type="ECO:0008006" key="12">
    <source>
        <dbReference type="Google" id="ProtNLM"/>
    </source>
</evidence>
<evidence type="ECO:0000256" key="8">
    <source>
        <dbReference type="SAM" id="MobiDB-lite"/>
    </source>
</evidence>
<comment type="caution">
    <text evidence="10">The sequence shown here is derived from an EMBL/GenBank/DDBJ whole genome shotgun (WGS) entry which is preliminary data.</text>
</comment>
<evidence type="ECO:0000256" key="4">
    <source>
        <dbReference type="ARBA" id="ARBA00022692"/>
    </source>
</evidence>
<keyword evidence="4 9" id="KW-0812">Transmembrane</keyword>
<dbReference type="AlphaFoldDB" id="K0RUK3"/>
<feature type="compositionally biased region" description="Basic and acidic residues" evidence="8">
    <location>
        <begin position="338"/>
        <end position="351"/>
    </location>
</feature>
<dbReference type="InterPro" id="IPR044669">
    <property type="entry name" value="YneE/VCCN1/2-like"/>
</dbReference>
<dbReference type="Pfam" id="PF25539">
    <property type="entry name" value="Bestrophin_2"/>
    <property type="match status" value="1"/>
</dbReference>
<evidence type="ECO:0000313" key="10">
    <source>
        <dbReference type="EMBL" id="EJK50347.1"/>
    </source>
</evidence>
<dbReference type="Proteomes" id="UP000266841">
    <property type="component" value="Unassembled WGS sequence"/>
</dbReference>
<evidence type="ECO:0000256" key="6">
    <source>
        <dbReference type="ARBA" id="ARBA00023065"/>
    </source>
</evidence>
<proteinExistence type="predicted"/>
<keyword evidence="7 9" id="KW-0472">Membrane</keyword>
<feature type="transmembrane region" description="Helical" evidence="9">
    <location>
        <begin position="238"/>
        <end position="256"/>
    </location>
</feature>
<sequence>MCETSQPDDQGFRARHQLYRSVSGANVPEEQSDGGHGFFGELEGFRHKAEFVFETIRGWDLPIVFVLSTIVTASVRNKNLPFLSNSTAAVGTLGALYSFALVFRTNICYSRWWEVWLKDDELRSRLSRLSIAYAYACKAQLRGNSLLDVDEDGFELTMRGIICQEELDIVAAQDSWQAYYFIDAMRAAVHEGFTKSDCDAWAKGTGRDAMEDTICTLSSSIGGCIRVKQTGLPVAYDNILYTVGYIFYAAACLAWAPGAGMYNPFLLTTVYIIFKMFIGIGDDMEDPFGHDESDLPLEKFCETIETQVGAVTNRATIPTYNLAYGPVLSRPRTPSESYQHEEAVKTFKDQSRQPSPSTIALTDPGDTEAGWREAHETDPLIKIGLVA</sequence>
<dbReference type="GO" id="GO:0005254">
    <property type="term" value="F:chloride channel activity"/>
    <property type="evidence" value="ECO:0007669"/>
    <property type="project" value="InterPro"/>
</dbReference>